<protein>
    <submittedName>
        <fullName evidence="2">Uncharacterized protein</fullName>
    </submittedName>
</protein>
<accession>A0A645EQA5</accession>
<feature type="transmembrane region" description="Helical" evidence="1">
    <location>
        <begin position="106"/>
        <end position="133"/>
    </location>
</feature>
<dbReference type="EMBL" id="VSSQ01049552">
    <property type="protein sequence ID" value="MPN03626.1"/>
    <property type="molecule type" value="Genomic_DNA"/>
</dbReference>
<keyword evidence="1" id="KW-1133">Transmembrane helix</keyword>
<reference evidence="2" key="1">
    <citation type="submission" date="2019-08" db="EMBL/GenBank/DDBJ databases">
        <authorList>
            <person name="Kucharzyk K."/>
            <person name="Murdoch R.W."/>
            <person name="Higgins S."/>
            <person name="Loffler F."/>
        </authorList>
    </citation>
    <scope>NUCLEOTIDE SEQUENCE</scope>
</reference>
<keyword evidence="1" id="KW-0812">Transmembrane</keyword>
<feature type="transmembrane region" description="Helical" evidence="1">
    <location>
        <begin position="145"/>
        <end position="168"/>
    </location>
</feature>
<keyword evidence="1" id="KW-0472">Membrane</keyword>
<comment type="caution">
    <text evidence="2">The sequence shown here is derived from an EMBL/GenBank/DDBJ whole genome shotgun (WGS) entry which is preliminary data.</text>
</comment>
<evidence type="ECO:0000256" key="1">
    <source>
        <dbReference type="SAM" id="Phobius"/>
    </source>
</evidence>
<dbReference type="AlphaFoldDB" id="A0A645EQA5"/>
<evidence type="ECO:0000313" key="2">
    <source>
        <dbReference type="EMBL" id="MPN03626.1"/>
    </source>
</evidence>
<proteinExistence type="predicted"/>
<feature type="transmembrane region" description="Helical" evidence="1">
    <location>
        <begin position="63"/>
        <end position="86"/>
    </location>
</feature>
<name>A0A645EQA5_9ZZZZ</name>
<gene>
    <name evidence="2" type="ORF">SDC9_150857</name>
</gene>
<sequence>MSFSSKALLHVGHIKSSSLISRVSWLITPQSSLNFFKYSLVSFMVLSKHEILLSTLPSESFRLFSSVSAFLMFSLSCLIGFSASIFELNSISLNLDLSLYKFSLSFSSSSFTAVPFISFSSILLILPVITLFLNSKASKSISLLIALLSSSTLLGIYSLSPFNFLILADTLFLNSSTLLSPNS</sequence>
<organism evidence="2">
    <name type="scientific">bioreactor metagenome</name>
    <dbReference type="NCBI Taxonomy" id="1076179"/>
    <lineage>
        <taxon>unclassified sequences</taxon>
        <taxon>metagenomes</taxon>
        <taxon>ecological metagenomes</taxon>
    </lineage>
</organism>